<dbReference type="Proteomes" id="UP001054945">
    <property type="component" value="Unassembled WGS sequence"/>
</dbReference>
<sequence length="116" mass="13725">MVRSIAYNNSGHKNTLKWSEVKQSLKIKVKRSKKEPHLNPRPNFRLLALTDLNTIRTCGRNENGFEIKAIKMVQKSCKKPVENDQQNRKLCRLWYKYRSLFFPESTTFLRVYHVAA</sequence>
<proteinExistence type="predicted"/>
<name>A0AAV4T3D4_CAEEX</name>
<dbReference type="AlphaFoldDB" id="A0AAV4T3D4"/>
<dbReference type="EMBL" id="BPLR01010698">
    <property type="protein sequence ID" value="GIY41143.1"/>
    <property type="molecule type" value="Genomic_DNA"/>
</dbReference>
<organism evidence="1 2">
    <name type="scientific">Caerostris extrusa</name>
    <name type="common">Bark spider</name>
    <name type="synonym">Caerostris bankana</name>
    <dbReference type="NCBI Taxonomy" id="172846"/>
    <lineage>
        <taxon>Eukaryota</taxon>
        <taxon>Metazoa</taxon>
        <taxon>Ecdysozoa</taxon>
        <taxon>Arthropoda</taxon>
        <taxon>Chelicerata</taxon>
        <taxon>Arachnida</taxon>
        <taxon>Araneae</taxon>
        <taxon>Araneomorphae</taxon>
        <taxon>Entelegynae</taxon>
        <taxon>Araneoidea</taxon>
        <taxon>Araneidae</taxon>
        <taxon>Caerostris</taxon>
    </lineage>
</organism>
<evidence type="ECO:0000313" key="1">
    <source>
        <dbReference type="EMBL" id="GIY41143.1"/>
    </source>
</evidence>
<reference evidence="1 2" key="1">
    <citation type="submission" date="2021-06" db="EMBL/GenBank/DDBJ databases">
        <title>Caerostris extrusa draft genome.</title>
        <authorList>
            <person name="Kono N."/>
            <person name="Arakawa K."/>
        </authorList>
    </citation>
    <scope>NUCLEOTIDE SEQUENCE [LARGE SCALE GENOMIC DNA]</scope>
</reference>
<comment type="caution">
    <text evidence="1">The sequence shown here is derived from an EMBL/GenBank/DDBJ whole genome shotgun (WGS) entry which is preliminary data.</text>
</comment>
<evidence type="ECO:0000313" key="2">
    <source>
        <dbReference type="Proteomes" id="UP001054945"/>
    </source>
</evidence>
<keyword evidence="2" id="KW-1185">Reference proteome</keyword>
<protein>
    <submittedName>
        <fullName evidence="1">Uncharacterized protein</fullName>
    </submittedName>
</protein>
<gene>
    <name evidence="1" type="ORF">CEXT_472021</name>
</gene>
<accession>A0AAV4T3D4</accession>